<dbReference type="InterPro" id="IPR015815">
    <property type="entry name" value="HIBADH-related"/>
</dbReference>
<dbReference type="GO" id="GO:0051287">
    <property type="term" value="F:NAD binding"/>
    <property type="evidence" value="ECO:0007669"/>
    <property type="project" value="InterPro"/>
</dbReference>
<dbReference type="SUPFAM" id="SSF48179">
    <property type="entry name" value="6-phosphogluconate dehydrogenase C-terminal domain-like"/>
    <property type="match status" value="1"/>
</dbReference>
<dbReference type="InterPro" id="IPR013328">
    <property type="entry name" value="6PGD_dom2"/>
</dbReference>
<reference evidence="6 7" key="1">
    <citation type="journal article" date="2014" name="Antonie Van Leeuwenhoek">
        <title>Hyphomonas beringensis sp. nov. and Hyphomonas chukchiensis sp. nov., isolated from surface seawater of the Bering Sea and Chukchi Sea.</title>
        <authorList>
            <person name="Li C."/>
            <person name="Lai Q."/>
            <person name="Li G."/>
            <person name="Dong C."/>
            <person name="Wang J."/>
            <person name="Liao Y."/>
            <person name="Shao Z."/>
        </authorList>
    </citation>
    <scope>NUCLEOTIDE SEQUENCE [LARGE SCALE GENOMIC DNA]</scope>
    <source>
        <strain evidence="6 7">BH-BN04-4</strain>
    </source>
</reference>
<evidence type="ECO:0000256" key="2">
    <source>
        <dbReference type="ARBA" id="ARBA00023027"/>
    </source>
</evidence>
<dbReference type="RefSeq" id="WP_051615219.1">
    <property type="nucleotide sequence ID" value="NZ_AWFG01000021.1"/>
</dbReference>
<protein>
    <recommendedName>
        <fullName evidence="8">2-hydroxy-3-oxopropionate reductase</fullName>
    </recommendedName>
</protein>
<evidence type="ECO:0008006" key="8">
    <source>
        <dbReference type="Google" id="ProtNLM"/>
    </source>
</evidence>
<dbReference type="Gene3D" id="3.40.50.720">
    <property type="entry name" value="NAD(P)-binding Rossmann-like Domain"/>
    <property type="match status" value="1"/>
</dbReference>
<evidence type="ECO:0000313" key="6">
    <source>
        <dbReference type="EMBL" id="KCZ58404.1"/>
    </source>
</evidence>
<dbReference type="Gene3D" id="1.10.1040.10">
    <property type="entry name" value="N-(1-d-carboxylethyl)-l-norvaline Dehydrogenase, domain 2"/>
    <property type="match status" value="1"/>
</dbReference>
<feature type="domain" description="6-phosphogluconate dehydrogenase NADP-binding" evidence="4">
    <location>
        <begin position="6"/>
        <end position="166"/>
    </location>
</feature>
<comment type="caution">
    <text evidence="6">The sequence shown here is derived from an EMBL/GenBank/DDBJ whole genome shotgun (WGS) entry which is preliminary data.</text>
</comment>
<accession>A0A062UJQ2</accession>
<keyword evidence="1" id="KW-0560">Oxidoreductase</keyword>
<dbReference type="PANTHER" id="PTHR43060:SF15">
    <property type="entry name" value="3-HYDROXYISOBUTYRATE DEHYDROGENASE-LIKE 1, MITOCHONDRIAL-RELATED"/>
    <property type="match status" value="1"/>
</dbReference>
<dbReference type="Proteomes" id="UP000027190">
    <property type="component" value="Unassembled WGS sequence"/>
</dbReference>
<feature type="domain" description="3-hydroxyisobutyrate dehydrogenase-like NAD-binding" evidence="5">
    <location>
        <begin position="169"/>
        <end position="234"/>
    </location>
</feature>
<dbReference type="STRING" id="1280947.HY30_16170"/>
<dbReference type="PIRSF" id="PIRSF000103">
    <property type="entry name" value="HIBADH"/>
    <property type="match status" value="1"/>
</dbReference>
<dbReference type="AlphaFoldDB" id="A0A062UJQ2"/>
<evidence type="ECO:0000256" key="3">
    <source>
        <dbReference type="PIRSR" id="PIRSR000103-1"/>
    </source>
</evidence>
<dbReference type="PATRIC" id="fig|1280947.3.peg.1821"/>
<dbReference type="GO" id="GO:0016491">
    <property type="term" value="F:oxidoreductase activity"/>
    <property type="evidence" value="ECO:0007669"/>
    <property type="project" value="UniProtKB-KW"/>
</dbReference>
<dbReference type="PANTHER" id="PTHR43060">
    <property type="entry name" value="3-HYDROXYISOBUTYRATE DEHYDROGENASE-LIKE 1, MITOCHONDRIAL-RELATED"/>
    <property type="match status" value="1"/>
</dbReference>
<dbReference type="EMBL" id="AWFG01000021">
    <property type="protein sequence ID" value="KCZ58404.1"/>
    <property type="molecule type" value="Genomic_DNA"/>
</dbReference>
<dbReference type="InterPro" id="IPR006115">
    <property type="entry name" value="6PGDH_NADP-bd"/>
</dbReference>
<keyword evidence="2" id="KW-0520">NAD</keyword>
<dbReference type="SUPFAM" id="SSF51735">
    <property type="entry name" value="NAD(P)-binding Rossmann-fold domains"/>
    <property type="match status" value="1"/>
</dbReference>
<dbReference type="eggNOG" id="COG2084">
    <property type="taxonomic scope" value="Bacteria"/>
</dbReference>
<evidence type="ECO:0000313" key="7">
    <source>
        <dbReference type="Proteomes" id="UP000027190"/>
    </source>
</evidence>
<proteinExistence type="predicted"/>
<evidence type="ECO:0000256" key="1">
    <source>
        <dbReference type="ARBA" id="ARBA00023002"/>
    </source>
</evidence>
<evidence type="ECO:0000259" key="4">
    <source>
        <dbReference type="Pfam" id="PF03446"/>
    </source>
</evidence>
<dbReference type="Pfam" id="PF03446">
    <property type="entry name" value="NAD_binding_2"/>
    <property type="match status" value="1"/>
</dbReference>
<dbReference type="InterPro" id="IPR036291">
    <property type="entry name" value="NAD(P)-bd_dom_sf"/>
</dbReference>
<dbReference type="Pfam" id="PF14833">
    <property type="entry name" value="NAD_binding_11"/>
    <property type="match status" value="1"/>
</dbReference>
<dbReference type="InterPro" id="IPR029154">
    <property type="entry name" value="HIBADH-like_NADP-bd"/>
</dbReference>
<evidence type="ECO:0000259" key="5">
    <source>
        <dbReference type="Pfam" id="PF14833"/>
    </source>
</evidence>
<dbReference type="InterPro" id="IPR008927">
    <property type="entry name" value="6-PGluconate_DH-like_C_sf"/>
</dbReference>
<name>A0A062UJQ2_9PROT</name>
<keyword evidence="7" id="KW-1185">Reference proteome</keyword>
<dbReference type="OrthoDB" id="9812907at2"/>
<feature type="active site" evidence="3">
    <location>
        <position position="175"/>
    </location>
</feature>
<dbReference type="GO" id="GO:0050661">
    <property type="term" value="F:NADP binding"/>
    <property type="evidence" value="ECO:0007669"/>
    <property type="project" value="InterPro"/>
</dbReference>
<sequence>MTGKDTVGFIGLGDIGAPMAHRILESGLALVVWNRTESKMAPLKSAGAATAGSPAELAESCEIICICVDSAAAMDDVLFGNSGITRATRSKVELVIDHSTLAPGDAKKLASQLVEHNIGFLDVPVSGGAVGARAGTLAAMAGGDAKLLDRARPIIASFANQITHMGPIGAGQAAKACNQIINFGNMAALAEAMALAQRFDIAKERIPEAIAGGFADSNIAREYKRSFDADDFSPVRYLVEGLRKFYSAQIDTDYRGQLGILMKDLSIALDMGRSTGVPLPTVTQFDSVFRMLQNIPEQTSITSTP</sequence>
<organism evidence="6 7">
    <name type="scientific">Hyphomonas chukchiensis</name>
    <dbReference type="NCBI Taxonomy" id="1280947"/>
    <lineage>
        <taxon>Bacteria</taxon>
        <taxon>Pseudomonadati</taxon>
        <taxon>Pseudomonadota</taxon>
        <taxon>Alphaproteobacteria</taxon>
        <taxon>Hyphomonadales</taxon>
        <taxon>Hyphomonadaceae</taxon>
        <taxon>Hyphomonas</taxon>
    </lineage>
</organism>
<gene>
    <name evidence="6" type="ORF">HY30_16170</name>
</gene>